<dbReference type="Gene3D" id="3.40.630.30">
    <property type="match status" value="1"/>
</dbReference>
<dbReference type="PANTHER" id="PTHR13947">
    <property type="entry name" value="GNAT FAMILY N-ACETYLTRANSFERASE"/>
    <property type="match status" value="1"/>
</dbReference>
<protein>
    <submittedName>
        <fullName evidence="2">N-acetyltransferase</fullName>
    </submittedName>
</protein>
<name>A0A402CQY1_9BACT</name>
<dbReference type="GO" id="GO:0008080">
    <property type="term" value="F:N-acetyltransferase activity"/>
    <property type="evidence" value="ECO:0007669"/>
    <property type="project" value="InterPro"/>
</dbReference>
<keyword evidence="3" id="KW-1185">Reference proteome</keyword>
<dbReference type="Proteomes" id="UP000287394">
    <property type="component" value="Chromosome"/>
</dbReference>
<evidence type="ECO:0000313" key="2">
    <source>
        <dbReference type="EMBL" id="BDI34419.1"/>
    </source>
</evidence>
<evidence type="ECO:0000313" key="3">
    <source>
        <dbReference type="Proteomes" id="UP000287394"/>
    </source>
</evidence>
<gene>
    <name evidence="2" type="ORF">CCAX7_64700</name>
</gene>
<dbReference type="KEGG" id="ccot:CCAX7_64700"/>
<dbReference type="PANTHER" id="PTHR13947:SF37">
    <property type="entry name" value="LD18367P"/>
    <property type="match status" value="1"/>
</dbReference>
<dbReference type="InterPro" id="IPR050769">
    <property type="entry name" value="NAT_camello-type"/>
</dbReference>
<reference evidence="2 3" key="1">
    <citation type="journal article" date="2019" name="Int. J. Syst. Evol. Microbiol.">
        <title>Capsulimonas corticalis gen. nov., sp. nov., an aerobic capsulated bacterium, of a novel bacterial order, Capsulimonadales ord. nov., of the class Armatimonadia of the phylum Armatimonadetes.</title>
        <authorList>
            <person name="Li J."/>
            <person name="Kudo C."/>
            <person name="Tonouchi A."/>
        </authorList>
    </citation>
    <scope>NUCLEOTIDE SEQUENCE [LARGE SCALE GENOMIC DNA]</scope>
    <source>
        <strain evidence="2 3">AX-7</strain>
    </source>
</reference>
<sequence length="170" mass="19244">MPSPTRIRRLTSDDFDAYQSALLRSVADQPECFRITEEDITGSPSPFDDETEDDFTLGAFREDDALIGAVSLRRERQVKLRHKALLFRMFVAQEAAGRGVGRALIREAIRQARLRPGLERINLTVIASNERAKALYTSEGFVRFSMEKQAVRSGKIDLDEEMMALELHPS</sequence>
<dbReference type="PROSITE" id="PS51186">
    <property type="entry name" value="GNAT"/>
    <property type="match status" value="1"/>
</dbReference>
<evidence type="ECO:0000256" key="1">
    <source>
        <dbReference type="ARBA" id="ARBA00022679"/>
    </source>
</evidence>
<organism evidence="2 3">
    <name type="scientific">Capsulimonas corticalis</name>
    <dbReference type="NCBI Taxonomy" id="2219043"/>
    <lineage>
        <taxon>Bacteria</taxon>
        <taxon>Bacillati</taxon>
        <taxon>Armatimonadota</taxon>
        <taxon>Armatimonadia</taxon>
        <taxon>Capsulimonadales</taxon>
        <taxon>Capsulimonadaceae</taxon>
        <taxon>Capsulimonas</taxon>
    </lineage>
</organism>
<keyword evidence="1" id="KW-0808">Transferase</keyword>
<dbReference type="SUPFAM" id="SSF55729">
    <property type="entry name" value="Acyl-CoA N-acyltransferases (Nat)"/>
    <property type="match status" value="1"/>
</dbReference>
<dbReference type="InterPro" id="IPR016181">
    <property type="entry name" value="Acyl_CoA_acyltransferase"/>
</dbReference>
<dbReference type="AlphaFoldDB" id="A0A402CQY1"/>
<proteinExistence type="predicted"/>
<dbReference type="Pfam" id="PF00583">
    <property type="entry name" value="Acetyltransf_1"/>
    <property type="match status" value="1"/>
</dbReference>
<dbReference type="CDD" id="cd04301">
    <property type="entry name" value="NAT_SF"/>
    <property type="match status" value="1"/>
</dbReference>
<dbReference type="InterPro" id="IPR000182">
    <property type="entry name" value="GNAT_dom"/>
</dbReference>
<accession>A0A402CQY1</accession>
<dbReference type="RefSeq" id="WP_119319787.1">
    <property type="nucleotide sequence ID" value="NZ_AP025739.1"/>
</dbReference>
<dbReference type="OrthoDB" id="4228396at2"/>
<dbReference type="EMBL" id="AP025739">
    <property type="protein sequence ID" value="BDI34419.1"/>
    <property type="molecule type" value="Genomic_DNA"/>
</dbReference>